<reference evidence="1 2" key="1">
    <citation type="submission" date="2020-09" db="EMBL/GenBank/DDBJ databases">
        <title>Roseomonas.</title>
        <authorList>
            <person name="Zhu W."/>
        </authorList>
    </citation>
    <scope>NUCLEOTIDE SEQUENCE [LARGE SCALE GENOMIC DNA]</scope>
    <source>
        <strain evidence="1 2">573</strain>
    </source>
</reference>
<dbReference type="Pfam" id="PF21810">
    <property type="entry name" value="DUF6880"/>
    <property type="match status" value="1"/>
</dbReference>
<evidence type="ECO:0000313" key="2">
    <source>
        <dbReference type="Proteomes" id="UP001518989"/>
    </source>
</evidence>
<proteinExistence type="predicted"/>
<comment type="caution">
    <text evidence="1">The sequence shown here is derived from an EMBL/GenBank/DDBJ whole genome shotgun (WGS) entry which is preliminary data.</text>
</comment>
<organism evidence="1 2">
    <name type="scientific">Roseomonas haemaphysalidis</name>
    <dbReference type="NCBI Taxonomy" id="2768162"/>
    <lineage>
        <taxon>Bacteria</taxon>
        <taxon>Pseudomonadati</taxon>
        <taxon>Pseudomonadota</taxon>
        <taxon>Alphaproteobacteria</taxon>
        <taxon>Acetobacterales</taxon>
        <taxon>Roseomonadaceae</taxon>
        <taxon>Roseomonas</taxon>
    </lineage>
</organism>
<dbReference type="Proteomes" id="UP001518989">
    <property type="component" value="Unassembled WGS sequence"/>
</dbReference>
<accession>A0ABS3KJY4</accession>
<dbReference type="EMBL" id="JACTNG010000001">
    <property type="protein sequence ID" value="MBO1077756.1"/>
    <property type="molecule type" value="Genomic_DNA"/>
</dbReference>
<dbReference type="InterPro" id="IPR049245">
    <property type="entry name" value="DUF6880"/>
</dbReference>
<gene>
    <name evidence="1" type="ORF">IAI61_01840</name>
</gene>
<sequence>MDGFIAQFDAPVRRMPAAATAIARRLLAAGRLPEAWAVVEHVEARQRDEAPVDWQEVRAEVLEALGQQEEARRFRWACFAATLQAAHLRTFLRRLTDFDDVEAEQRAMAHALAFADVHQALAFLIAWPDLRRASALVLGRAQALDGDRYELLSPAAGAPESRYPLAATILRRSMIGFTLGAGRSSRYQHAARHFQACRDAAMRVENFGAISDHSDYVRALRAAHGRKIVFWQAVTKLT</sequence>
<evidence type="ECO:0000313" key="1">
    <source>
        <dbReference type="EMBL" id="MBO1077756.1"/>
    </source>
</evidence>
<name>A0ABS3KJY4_9PROT</name>
<protein>
    <submittedName>
        <fullName evidence="1">Uncharacterized protein</fullName>
    </submittedName>
</protein>
<keyword evidence="2" id="KW-1185">Reference proteome</keyword>